<dbReference type="Proteomes" id="UP000603708">
    <property type="component" value="Unassembled WGS sequence"/>
</dbReference>
<proteinExistence type="predicted"/>
<dbReference type="EMBL" id="BNCD01000015">
    <property type="protein sequence ID" value="GHH84423.1"/>
    <property type="molecule type" value="Genomic_DNA"/>
</dbReference>
<protein>
    <submittedName>
        <fullName evidence="2">Uncharacterized protein</fullName>
    </submittedName>
</protein>
<organism evidence="2 3">
    <name type="scientific">Streptomyces sulfonofaciens</name>
    <dbReference type="NCBI Taxonomy" id="68272"/>
    <lineage>
        <taxon>Bacteria</taxon>
        <taxon>Bacillati</taxon>
        <taxon>Actinomycetota</taxon>
        <taxon>Actinomycetes</taxon>
        <taxon>Kitasatosporales</taxon>
        <taxon>Streptomycetaceae</taxon>
        <taxon>Streptomyces</taxon>
    </lineage>
</organism>
<gene>
    <name evidence="2" type="ORF">GCM10018793_48750</name>
</gene>
<feature type="region of interest" description="Disordered" evidence="1">
    <location>
        <begin position="93"/>
        <end position="119"/>
    </location>
</feature>
<evidence type="ECO:0000256" key="1">
    <source>
        <dbReference type="SAM" id="MobiDB-lite"/>
    </source>
</evidence>
<dbReference type="AlphaFoldDB" id="A0A919GI77"/>
<accession>A0A919GI77</accession>
<reference evidence="2" key="2">
    <citation type="submission" date="2020-09" db="EMBL/GenBank/DDBJ databases">
        <authorList>
            <person name="Sun Q."/>
            <person name="Ohkuma M."/>
        </authorList>
    </citation>
    <scope>NUCLEOTIDE SEQUENCE</scope>
    <source>
        <strain evidence="2">JCM 5069</strain>
    </source>
</reference>
<sequence length="157" mass="15874">MGMAELPVPPGAPVAAVAAVSLAAFAALVEVVSSVPEGSPVPRVSWVPPVVPASEESPVAPVSPVSRVSSVSPVWLVPPVPRAGPCAAAAASRDPLGRECDGPSAFQDEPSAWRGMGTSRDLGGEISALHIAGVTRYGRLSPKGACARRQPGRIRSA</sequence>
<evidence type="ECO:0000313" key="2">
    <source>
        <dbReference type="EMBL" id="GHH84423.1"/>
    </source>
</evidence>
<name>A0A919GI77_9ACTN</name>
<evidence type="ECO:0000313" key="3">
    <source>
        <dbReference type="Proteomes" id="UP000603708"/>
    </source>
</evidence>
<comment type="caution">
    <text evidence="2">The sequence shown here is derived from an EMBL/GenBank/DDBJ whole genome shotgun (WGS) entry which is preliminary data.</text>
</comment>
<keyword evidence="3" id="KW-1185">Reference proteome</keyword>
<reference evidence="2" key="1">
    <citation type="journal article" date="2014" name="Int. J. Syst. Evol. Microbiol.">
        <title>Complete genome sequence of Corynebacterium casei LMG S-19264T (=DSM 44701T), isolated from a smear-ripened cheese.</title>
        <authorList>
            <consortium name="US DOE Joint Genome Institute (JGI-PGF)"/>
            <person name="Walter F."/>
            <person name="Albersmeier A."/>
            <person name="Kalinowski J."/>
            <person name="Ruckert C."/>
        </authorList>
    </citation>
    <scope>NUCLEOTIDE SEQUENCE</scope>
    <source>
        <strain evidence="2">JCM 5069</strain>
    </source>
</reference>